<feature type="compositionally biased region" description="Basic residues" evidence="1">
    <location>
        <begin position="1"/>
        <end position="10"/>
    </location>
</feature>
<evidence type="ECO:0000256" key="1">
    <source>
        <dbReference type="SAM" id="MobiDB-lite"/>
    </source>
</evidence>
<dbReference type="EMBL" id="GFDL01013476">
    <property type="protein sequence ID" value="JAV21569.1"/>
    <property type="molecule type" value="Transcribed_RNA"/>
</dbReference>
<dbReference type="AlphaFoldDB" id="A0A1Q3F205"/>
<accession>A0A1Q3F205</accession>
<dbReference type="Pfam" id="PF09495">
    <property type="entry name" value="DUF2462"/>
    <property type="match status" value="1"/>
</dbReference>
<dbReference type="InterPro" id="IPR019034">
    <property type="entry name" value="UPF0390"/>
</dbReference>
<protein>
    <submittedName>
        <fullName evidence="2">Uncharacterized protein</fullName>
    </submittedName>
</protein>
<feature type="compositionally biased region" description="Low complexity" evidence="1">
    <location>
        <begin position="89"/>
        <end position="107"/>
    </location>
</feature>
<name>A0A1Q3F205_CULTA</name>
<proteinExistence type="predicted"/>
<reference evidence="2" key="1">
    <citation type="submission" date="2017-01" db="EMBL/GenBank/DDBJ databases">
        <title>A deep insight into the sialotranscriptome of adult male and female Cluex tarsalis mosquitoes.</title>
        <authorList>
            <person name="Ribeiro J.M."/>
            <person name="Moreira F."/>
            <person name="Bernard K.A."/>
            <person name="Calvo E."/>
        </authorList>
    </citation>
    <scope>NUCLEOTIDE SEQUENCE</scope>
    <source>
        <strain evidence="2">Kern County</strain>
        <tissue evidence="2">Salivary glands</tissue>
    </source>
</reference>
<feature type="region of interest" description="Disordered" evidence="1">
    <location>
        <begin position="77"/>
        <end position="107"/>
    </location>
</feature>
<organism evidence="2">
    <name type="scientific">Culex tarsalis</name>
    <name type="common">Encephalitis mosquito</name>
    <dbReference type="NCBI Taxonomy" id="7177"/>
    <lineage>
        <taxon>Eukaryota</taxon>
        <taxon>Metazoa</taxon>
        <taxon>Ecdysozoa</taxon>
        <taxon>Arthropoda</taxon>
        <taxon>Hexapoda</taxon>
        <taxon>Insecta</taxon>
        <taxon>Pterygota</taxon>
        <taxon>Neoptera</taxon>
        <taxon>Endopterygota</taxon>
        <taxon>Diptera</taxon>
        <taxon>Nematocera</taxon>
        <taxon>Culicoidea</taxon>
        <taxon>Culicidae</taxon>
        <taxon>Culicinae</taxon>
        <taxon>Culicini</taxon>
        <taxon>Culex</taxon>
        <taxon>Culex</taxon>
    </lineage>
</organism>
<sequence>MAQGKLKVKSKPPVNTKKAANKKGSAFSKRKNAPIQSKKHKIKEDAKLKLAVSRTVNEKNEADIRKLVYEGQRNMSQAQEAVIKHHQRQQQGEDAQQAGSSAASSSK</sequence>
<feature type="region of interest" description="Disordered" evidence="1">
    <location>
        <begin position="1"/>
        <end position="42"/>
    </location>
</feature>
<feature type="compositionally biased region" description="Basic residues" evidence="1">
    <location>
        <begin position="28"/>
        <end position="41"/>
    </location>
</feature>
<evidence type="ECO:0000313" key="2">
    <source>
        <dbReference type="EMBL" id="JAV21569.1"/>
    </source>
</evidence>